<evidence type="ECO:0000313" key="5">
    <source>
        <dbReference type="EMBL" id="KAK3025471.1"/>
    </source>
</evidence>
<dbReference type="InterPro" id="IPR004226">
    <property type="entry name" value="TBCA"/>
</dbReference>
<dbReference type="SUPFAM" id="SSF46988">
    <property type="entry name" value="Tubulin chaperone cofactor A"/>
    <property type="match status" value="2"/>
</dbReference>
<dbReference type="AlphaFoldDB" id="A0AA89B9Z6"/>
<keyword evidence="3" id="KW-0493">Microtubule</keyword>
<dbReference type="InterPro" id="IPR036126">
    <property type="entry name" value="TBCA_sf"/>
</dbReference>
<proteinExistence type="inferred from homology"/>
<keyword evidence="3" id="KW-0963">Cytoplasm</keyword>
<evidence type="ECO:0000256" key="2">
    <source>
        <dbReference type="ARBA" id="ARBA00023186"/>
    </source>
</evidence>
<dbReference type="Gene3D" id="1.20.58.90">
    <property type="match status" value="1"/>
</dbReference>
<dbReference type="GO" id="GO:0005829">
    <property type="term" value="C:cytosol"/>
    <property type="evidence" value="ECO:0007669"/>
    <property type="project" value="TreeGrafter"/>
</dbReference>
<gene>
    <name evidence="5" type="ORF">RJ639_040209</name>
</gene>
<dbReference type="EMBL" id="JAVXUP010000547">
    <property type="protein sequence ID" value="KAK3025471.1"/>
    <property type="molecule type" value="Genomic_DNA"/>
</dbReference>
<evidence type="ECO:0000313" key="6">
    <source>
        <dbReference type="Proteomes" id="UP001188597"/>
    </source>
</evidence>
<dbReference type="PANTHER" id="PTHR21500">
    <property type="entry name" value="TUBULIN-SPECIFIC CHAPERONE A"/>
    <property type="match status" value="1"/>
</dbReference>
<dbReference type="Pfam" id="PF02970">
    <property type="entry name" value="TBCA"/>
    <property type="match status" value="2"/>
</dbReference>
<comment type="similarity">
    <text evidence="1 3">Belongs to the TBCA family.</text>
</comment>
<keyword evidence="2 3" id="KW-0143">Chaperone</keyword>
<name>A0AA89B9Z6_9ASTE</name>
<evidence type="ECO:0000256" key="3">
    <source>
        <dbReference type="RuleBase" id="RU364030"/>
    </source>
</evidence>
<keyword evidence="6" id="KW-1185">Reference proteome</keyword>
<dbReference type="GO" id="GO:0048487">
    <property type="term" value="F:beta-tubulin binding"/>
    <property type="evidence" value="ECO:0007669"/>
    <property type="project" value="InterPro"/>
</dbReference>
<keyword evidence="4" id="KW-0175">Coiled coil</keyword>
<reference evidence="5" key="1">
    <citation type="submission" date="2022-12" db="EMBL/GenBank/DDBJ databases">
        <title>Draft genome assemblies for two species of Escallonia (Escalloniales).</title>
        <authorList>
            <person name="Chanderbali A."/>
            <person name="Dervinis C."/>
            <person name="Anghel I."/>
            <person name="Soltis D."/>
            <person name="Soltis P."/>
            <person name="Zapata F."/>
        </authorList>
    </citation>
    <scope>NUCLEOTIDE SEQUENCE</scope>
    <source>
        <strain evidence="5">UCBG64.0493</strain>
        <tissue evidence="5">Leaf</tissue>
    </source>
</reference>
<dbReference type="PANTHER" id="PTHR21500:SF0">
    <property type="entry name" value="TUBULIN-SPECIFIC CHAPERONE A"/>
    <property type="match status" value="1"/>
</dbReference>
<keyword evidence="3" id="KW-0206">Cytoskeleton</keyword>
<accession>A0AA89B9Z6</accession>
<evidence type="ECO:0000256" key="4">
    <source>
        <dbReference type="SAM" id="Coils"/>
    </source>
</evidence>
<evidence type="ECO:0000256" key="1">
    <source>
        <dbReference type="ARBA" id="ARBA00006806"/>
    </source>
</evidence>
<organism evidence="5 6">
    <name type="scientific">Escallonia herrerae</name>
    <dbReference type="NCBI Taxonomy" id="1293975"/>
    <lineage>
        <taxon>Eukaryota</taxon>
        <taxon>Viridiplantae</taxon>
        <taxon>Streptophyta</taxon>
        <taxon>Embryophyta</taxon>
        <taxon>Tracheophyta</taxon>
        <taxon>Spermatophyta</taxon>
        <taxon>Magnoliopsida</taxon>
        <taxon>eudicotyledons</taxon>
        <taxon>Gunneridae</taxon>
        <taxon>Pentapetalae</taxon>
        <taxon>asterids</taxon>
        <taxon>campanulids</taxon>
        <taxon>Escalloniales</taxon>
        <taxon>Escalloniaceae</taxon>
        <taxon>Escallonia</taxon>
    </lineage>
</organism>
<dbReference type="Proteomes" id="UP001188597">
    <property type="component" value="Unassembled WGS sequence"/>
</dbReference>
<feature type="coiled-coil region" evidence="4">
    <location>
        <begin position="14"/>
        <end position="41"/>
    </location>
</feature>
<sequence length="144" mass="16142">MATLRNLKIKTSSCKRIVKELHSYEREIEREAAKTADMKEKGADPYDLKQQLGSGDVDPMIAGHMCLVIGEIPEFVVVGFALENVLAESRMMIPDCRKRLEATLADLKGILDELEELNQKEGPEFSEAQSTIADVEMLFQKIEA</sequence>
<dbReference type="GO" id="GO:0007021">
    <property type="term" value="P:tubulin complex assembly"/>
    <property type="evidence" value="ECO:0007669"/>
    <property type="project" value="UniProtKB-UniRule"/>
</dbReference>
<comment type="subunit">
    <text evidence="3">Supercomplex made of cofactors A to E. Cofactors A and D function by capturing and stabilizing tubulin in a quasi-native conformation. Cofactor E binds to the cofactor D-tubulin complex; interaction with cofactor C then causes the release of tubulin polypeptides that are committed to the native state.</text>
</comment>
<comment type="subcellular location">
    <subcellularLocation>
        <location evidence="3">Cytoplasm</location>
        <location evidence="3">Cytoskeleton</location>
    </subcellularLocation>
</comment>
<protein>
    <recommendedName>
        <fullName evidence="3">Tubulin-specific chaperone A</fullName>
    </recommendedName>
</protein>
<dbReference type="GO" id="GO:0005874">
    <property type="term" value="C:microtubule"/>
    <property type="evidence" value="ECO:0007669"/>
    <property type="project" value="UniProtKB-KW"/>
</dbReference>
<dbReference type="GO" id="GO:0007023">
    <property type="term" value="P:post-chaperonin tubulin folding pathway"/>
    <property type="evidence" value="ECO:0007669"/>
    <property type="project" value="UniProtKB-UniRule"/>
</dbReference>
<comment type="caution">
    <text evidence="5">The sequence shown here is derived from an EMBL/GenBank/DDBJ whole genome shotgun (WGS) entry which is preliminary data.</text>
</comment>